<gene>
    <name evidence="1" type="ORF">FHS16_003421</name>
</gene>
<keyword evidence="2" id="KW-1185">Reference proteome</keyword>
<evidence type="ECO:0000313" key="1">
    <source>
        <dbReference type="EMBL" id="MBB3153359.1"/>
    </source>
</evidence>
<dbReference type="AlphaFoldDB" id="A0A7W5C9Z7"/>
<organism evidence="1 2">
    <name type="scientific">Paenibacillus endophyticus</name>
    <dbReference type="NCBI Taxonomy" id="1294268"/>
    <lineage>
        <taxon>Bacteria</taxon>
        <taxon>Bacillati</taxon>
        <taxon>Bacillota</taxon>
        <taxon>Bacilli</taxon>
        <taxon>Bacillales</taxon>
        <taxon>Paenibacillaceae</taxon>
        <taxon>Paenibacillus</taxon>
    </lineage>
</organism>
<name>A0A7W5C9Z7_9BACL</name>
<dbReference type="RefSeq" id="WP_183564735.1">
    <property type="nucleotide sequence ID" value="NZ_CBCSLB010000030.1"/>
</dbReference>
<proteinExistence type="predicted"/>
<sequence length="140" mass="16050">MSAKLKVKVTSVKTNRKSKRSARISTSCTCKDEHKSCGCSRRTEPAVEAMQVAGSELSDLFKQLKDEQTAEKFVRAIRCRDARAIQCLLDCHCRVVCFFCTHEKDCVRICCSFGRNHDVSVSFDICVKRVQDPCRRNMWY</sequence>
<comment type="caution">
    <text evidence="1">The sequence shown here is derived from an EMBL/GenBank/DDBJ whole genome shotgun (WGS) entry which is preliminary data.</text>
</comment>
<protein>
    <submittedName>
        <fullName evidence="1">Uncharacterized protein</fullName>
    </submittedName>
</protein>
<dbReference type="Proteomes" id="UP000518605">
    <property type="component" value="Unassembled WGS sequence"/>
</dbReference>
<evidence type="ECO:0000313" key="2">
    <source>
        <dbReference type="Proteomes" id="UP000518605"/>
    </source>
</evidence>
<reference evidence="1 2" key="1">
    <citation type="submission" date="2020-08" db="EMBL/GenBank/DDBJ databases">
        <title>Genomic Encyclopedia of Type Strains, Phase III (KMG-III): the genomes of soil and plant-associated and newly described type strains.</title>
        <authorList>
            <person name="Whitman W."/>
        </authorList>
    </citation>
    <scope>NUCLEOTIDE SEQUENCE [LARGE SCALE GENOMIC DNA]</scope>
    <source>
        <strain evidence="1 2">CECT 8234</strain>
    </source>
</reference>
<accession>A0A7W5C9Z7</accession>
<dbReference type="EMBL" id="JACHXW010000009">
    <property type="protein sequence ID" value="MBB3153359.1"/>
    <property type="molecule type" value="Genomic_DNA"/>
</dbReference>